<feature type="compositionally biased region" description="Acidic residues" evidence="1">
    <location>
        <begin position="764"/>
        <end position="777"/>
    </location>
</feature>
<reference evidence="2 3" key="1">
    <citation type="submission" date="2014-05" db="EMBL/GenBank/DDBJ databases">
        <title>Draft genome sequence of a rare smut relative, Tilletiaria anomala UBC 951.</title>
        <authorList>
            <consortium name="DOE Joint Genome Institute"/>
            <person name="Toome M."/>
            <person name="Kuo A."/>
            <person name="Henrissat B."/>
            <person name="Lipzen A."/>
            <person name="Tritt A."/>
            <person name="Yoshinaga Y."/>
            <person name="Zane M."/>
            <person name="Barry K."/>
            <person name="Grigoriev I.V."/>
            <person name="Spatafora J.W."/>
            <person name="Aimea M.C."/>
        </authorList>
    </citation>
    <scope>NUCLEOTIDE SEQUENCE [LARGE SCALE GENOMIC DNA]</scope>
    <source>
        <strain evidence="2 3">UBC 951</strain>
    </source>
</reference>
<dbReference type="HOGENOM" id="CLU_323180_0_0_1"/>
<evidence type="ECO:0000313" key="3">
    <source>
        <dbReference type="Proteomes" id="UP000027361"/>
    </source>
</evidence>
<feature type="compositionally biased region" description="Low complexity" evidence="1">
    <location>
        <begin position="246"/>
        <end position="257"/>
    </location>
</feature>
<feature type="region of interest" description="Disordered" evidence="1">
    <location>
        <begin position="328"/>
        <end position="363"/>
    </location>
</feature>
<dbReference type="GeneID" id="25265695"/>
<feature type="region of interest" description="Disordered" evidence="1">
    <location>
        <begin position="236"/>
        <end position="284"/>
    </location>
</feature>
<keyword evidence="3" id="KW-1185">Reference proteome</keyword>
<feature type="region of interest" description="Disordered" evidence="1">
    <location>
        <begin position="170"/>
        <end position="196"/>
    </location>
</feature>
<accession>A0A066VSJ7</accession>
<dbReference type="STRING" id="1037660.A0A066VSJ7"/>
<feature type="compositionally biased region" description="Low complexity" evidence="1">
    <location>
        <begin position="328"/>
        <end position="347"/>
    </location>
</feature>
<dbReference type="RefSeq" id="XP_013241830.1">
    <property type="nucleotide sequence ID" value="XM_013386376.1"/>
</dbReference>
<evidence type="ECO:0000256" key="1">
    <source>
        <dbReference type="SAM" id="MobiDB-lite"/>
    </source>
</evidence>
<proteinExistence type="predicted"/>
<feature type="region of interest" description="Disordered" evidence="1">
    <location>
        <begin position="101"/>
        <end position="150"/>
    </location>
</feature>
<sequence length="895" mass="97807">MSDRYGDGRSGLPVYVRFCPRDIWFRLHIVPEDTITTVKRRIFDKIVAVTHDHMPEWHRPEDDVNGMLHGCIGLRFLKLPHTFVATAPGISFHRAPSSIGVFPPPGPAENRLQQPRSPIATSAQSSQTEPVTDKSDAPSPASKLDSTTPRPLALDVFGEVLPTMRHHTYLHSAPPSSVESIAQKKKPNAASARQGWEDPYLGWTQLGLPGNREALEREQEAAKALLPSEWTWTSYKDTTTNRPRASIDSCSSSTASSVDIEPHRGKDAEDSVDEGFGGAGRTRSGTITAASSAKATGFHATQQQQQNASVSVLSRTVAGKLIIQTPSNISSDSRKSSIFSSSPSDFQSSRHDGDDSLSSIAPSDFGHRLRGSLLRRDIKEEPGHGFGDGDGEDRKLEQRFAEFANEYVICVYSDGRVLDDWITVKTARLRRYDLLEVQYLSAHDCINLPREVVFPQINPAAFKDVSFFNSDGTLNLSVLRKLPRPVDDTYLQTYWDGWIYVFKRRSEAAGDNGNLGVWKLRRLVIHGGILAIYRPKQSLKRPPEVDEKNKTTGTWSLSLLSSTRSQATGVAVDPPLYSHATAQTMPRVCLQLRFDRKVHDCAHLVALAPSSPTFVQSGVGSTSSSRGNTVSGIMAGASAKGSEGVGSTKKKRMRPASLALRCLTTFDHISLQSALQRELDRARESAKSTSARLAVQGIWAASVAGAALPPADAFSSGIDYWRRKALCRTILSNRSGMPLYTLQGRRSESGAMSRETAAPTTRQDDEDTSSSESEFESEVLSARREKARMRQEAMMNATTSTGTAEAANLHGTTSQVAELKSSNGNEALPRHGLALGENGEVHPRAPTKMWEARFDAGAMLDSNGAPSLSPDSLSCTRRRLRELSFSRKPKSPAAT</sequence>
<dbReference type="InParanoid" id="A0A066VSJ7"/>
<evidence type="ECO:0000313" key="2">
    <source>
        <dbReference type="EMBL" id="KDN41774.1"/>
    </source>
</evidence>
<name>A0A066VSJ7_TILAU</name>
<gene>
    <name evidence="2" type="ORF">K437DRAFT_263926</name>
</gene>
<protein>
    <submittedName>
        <fullName evidence="2">Uncharacterized protein</fullName>
    </submittedName>
</protein>
<feature type="region of interest" description="Disordered" evidence="1">
    <location>
        <begin position="741"/>
        <end position="786"/>
    </location>
</feature>
<dbReference type="Proteomes" id="UP000027361">
    <property type="component" value="Unassembled WGS sequence"/>
</dbReference>
<dbReference type="EMBL" id="JMSN01000076">
    <property type="protein sequence ID" value="KDN41774.1"/>
    <property type="molecule type" value="Genomic_DNA"/>
</dbReference>
<dbReference type="OrthoDB" id="3366752at2759"/>
<dbReference type="AlphaFoldDB" id="A0A066VSJ7"/>
<organism evidence="2 3">
    <name type="scientific">Tilletiaria anomala (strain ATCC 24038 / CBS 436.72 / UBC 951)</name>
    <dbReference type="NCBI Taxonomy" id="1037660"/>
    <lineage>
        <taxon>Eukaryota</taxon>
        <taxon>Fungi</taxon>
        <taxon>Dikarya</taxon>
        <taxon>Basidiomycota</taxon>
        <taxon>Ustilaginomycotina</taxon>
        <taxon>Exobasidiomycetes</taxon>
        <taxon>Georgefischeriales</taxon>
        <taxon>Tilletiariaceae</taxon>
        <taxon>Tilletiaria</taxon>
    </lineage>
</organism>
<feature type="compositionally biased region" description="Basic and acidic residues" evidence="1">
    <location>
        <begin position="260"/>
        <end position="269"/>
    </location>
</feature>
<comment type="caution">
    <text evidence="2">The sequence shown here is derived from an EMBL/GenBank/DDBJ whole genome shotgun (WGS) entry which is preliminary data.</text>
</comment>
<feature type="compositionally biased region" description="Polar residues" evidence="1">
    <location>
        <begin position="111"/>
        <end position="130"/>
    </location>
</feature>